<evidence type="ECO:0000313" key="3">
    <source>
        <dbReference type="Proteomes" id="UP000063275"/>
    </source>
</evidence>
<dbReference type="Proteomes" id="UP000063275">
    <property type="component" value="Chromosome"/>
</dbReference>
<gene>
    <name evidence="2" type="ORF">RN87_01780</name>
</gene>
<dbReference type="AlphaFoldDB" id="A0A0S2ZL04"/>
<evidence type="ECO:0000256" key="1">
    <source>
        <dbReference type="SAM" id="Phobius"/>
    </source>
</evidence>
<keyword evidence="1" id="KW-0812">Transmembrane</keyword>
<proteinExistence type="predicted"/>
<protein>
    <submittedName>
        <fullName evidence="2">Uncharacterized protein</fullName>
    </submittedName>
</protein>
<name>A0A0S2ZL04_9FUSO</name>
<keyword evidence="1" id="KW-1133">Transmembrane helix</keyword>
<organism evidence="2">
    <name type="scientific">Fusobacterium hwasookii ChDC F174</name>
    <dbReference type="NCBI Taxonomy" id="1307442"/>
    <lineage>
        <taxon>Bacteria</taxon>
        <taxon>Fusobacteriati</taxon>
        <taxon>Fusobacteriota</taxon>
        <taxon>Fusobacteriia</taxon>
        <taxon>Fusobacteriales</taxon>
        <taxon>Fusobacteriaceae</taxon>
        <taxon>Fusobacterium</taxon>
    </lineage>
</organism>
<accession>A0A0S2ZL04</accession>
<evidence type="ECO:0000313" key="2">
    <source>
        <dbReference type="EMBL" id="ALQ39324.1"/>
    </source>
</evidence>
<sequence>MEFLRSIYFSFDENAKVEIFKGLAFYSIAILIFCILVYVGGKILSSSSEGKGKVSAFVFGVILANVVAITYILYLLKEIGIVQ</sequence>
<feature type="transmembrane region" description="Helical" evidence="1">
    <location>
        <begin position="56"/>
        <end position="76"/>
    </location>
</feature>
<reference evidence="2 3" key="1">
    <citation type="submission" date="2015-11" db="EMBL/GenBank/DDBJ databases">
        <authorList>
            <person name="Zhang Y."/>
            <person name="Guo Z."/>
        </authorList>
    </citation>
    <scope>NUCLEOTIDE SEQUENCE [LARGE SCALE GENOMIC DNA]</scope>
    <source>
        <strain evidence="2 3">ChDC F174</strain>
    </source>
</reference>
<dbReference type="EMBL" id="CP013331">
    <property type="protein sequence ID" value="ALQ39324.1"/>
    <property type="molecule type" value="Genomic_DNA"/>
</dbReference>
<keyword evidence="1" id="KW-0472">Membrane</keyword>
<feature type="transmembrane region" description="Helical" evidence="1">
    <location>
        <begin position="23"/>
        <end position="44"/>
    </location>
</feature>
<dbReference type="KEGG" id="fhw:RN87_01780"/>
<dbReference type="OrthoDB" id="90161at2"/>